<name>A0ABP9YJ40_9FUNG</name>
<organism evidence="3 4">
    <name type="scientific">Mucor flavus</name>
    <dbReference type="NCBI Taxonomy" id="439312"/>
    <lineage>
        <taxon>Eukaryota</taxon>
        <taxon>Fungi</taxon>
        <taxon>Fungi incertae sedis</taxon>
        <taxon>Mucoromycota</taxon>
        <taxon>Mucoromycotina</taxon>
        <taxon>Mucoromycetes</taxon>
        <taxon>Mucorales</taxon>
        <taxon>Mucorineae</taxon>
        <taxon>Mucoraceae</taxon>
        <taxon>Mucor</taxon>
    </lineage>
</organism>
<sequence>MDIERTTLCTRCGKYYKGVRGLNTHVRIGTTCISPVGGSPAPQFQQELYAASDLDPMFNEGVFINLDLLQNELLEIERQREEQRLQEEEEPAQPAQQDDCHEGPAENYDNEEDDEQPAQQYGGRKRTTEAPASSDGNGSDDGSDDEQPGQQDGGRERTPEAPTANNNGDEDNERPESWIQASIRITERVAELHLKFMELMLLLLFWMAVAWAIGTISLYYLGIITEQVYGFIMYTVYCLAGEVVCFYNNISYYLWDLYKSLLGYFRDLYHNTITVPAREFYINNT</sequence>
<feature type="region of interest" description="Disordered" evidence="1">
    <location>
        <begin position="81"/>
        <end position="175"/>
    </location>
</feature>
<reference evidence="3 4" key="1">
    <citation type="submission" date="2024-04" db="EMBL/GenBank/DDBJ databases">
        <title>genome sequences of Mucor flavus KT1a and Helicostylum pulchrum KT1b strains isolated from the surface of a dry-aged beef.</title>
        <authorList>
            <person name="Toyotome T."/>
            <person name="Hosono M."/>
            <person name="Torimaru M."/>
            <person name="Fukuda K."/>
            <person name="Mikami N."/>
        </authorList>
    </citation>
    <scope>NUCLEOTIDE SEQUENCE [LARGE SCALE GENOMIC DNA]</scope>
    <source>
        <strain evidence="3 4">KT1a</strain>
    </source>
</reference>
<evidence type="ECO:0000256" key="1">
    <source>
        <dbReference type="SAM" id="MobiDB-lite"/>
    </source>
</evidence>
<comment type="caution">
    <text evidence="3">The sequence shown here is derived from an EMBL/GenBank/DDBJ whole genome shotgun (WGS) entry which is preliminary data.</text>
</comment>
<feature type="transmembrane region" description="Helical" evidence="2">
    <location>
        <begin position="228"/>
        <end position="250"/>
    </location>
</feature>
<evidence type="ECO:0008006" key="5">
    <source>
        <dbReference type="Google" id="ProtNLM"/>
    </source>
</evidence>
<dbReference type="EMBL" id="BAABUK010000002">
    <property type="protein sequence ID" value="GAA5806870.1"/>
    <property type="molecule type" value="Genomic_DNA"/>
</dbReference>
<evidence type="ECO:0000256" key="2">
    <source>
        <dbReference type="SAM" id="Phobius"/>
    </source>
</evidence>
<protein>
    <recommendedName>
        <fullName evidence="5">C2H2-type domain-containing protein</fullName>
    </recommendedName>
</protein>
<accession>A0ABP9YJ40</accession>
<gene>
    <name evidence="3" type="ORF">MFLAVUS_000218</name>
</gene>
<keyword evidence="4" id="KW-1185">Reference proteome</keyword>
<evidence type="ECO:0000313" key="4">
    <source>
        <dbReference type="Proteomes" id="UP001473302"/>
    </source>
</evidence>
<keyword evidence="2" id="KW-1133">Transmembrane helix</keyword>
<proteinExistence type="predicted"/>
<keyword evidence="2" id="KW-0812">Transmembrane</keyword>
<dbReference type="Proteomes" id="UP001473302">
    <property type="component" value="Unassembled WGS sequence"/>
</dbReference>
<keyword evidence="2" id="KW-0472">Membrane</keyword>
<evidence type="ECO:0000313" key="3">
    <source>
        <dbReference type="EMBL" id="GAA5806870.1"/>
    </source>
</evidence>
<feature type="transmembrane region" description="Helical" evidence="2">
    <location>
        <begin position="199"/>
        <end position="222"/>
    </location>
</feature>